<name>A0A4D7C1G1_9SPHN</name>
<dbReference type="Pfam" id="PF12705">
    <property type="entry name" value="PDDEXK_1"/>
    <property type="match status" value="1"/>
</dbReference>
<protein>
    <recommendedName>
        <fullName evidence="2">PD-(D/E)XK endonuclease-like domain-containing protein</fullName>
    </recommendedName>
</protein>
<dbReference type="KEGG" id="hgn:E6W36_02340"/>
<evidence type="ECO:0000259" key="2">
    <source>
        <dbReference type="Pfam" id="PF12705"/>
    </source>
</evidence>
<feature type="domain" description="PD-(D/E)XK endonuclease-like" evidence="2">
    <location>
        <begin position="122"/>
        <end position="195"/>
    </location>
</feature>
<proteinExistence type="predicted"/>
<dbReference type="AlphaFoldDB" id="A0A4D7C1G1"/>
<organism evidence="3 4">
    <name type="scientific">Hankyongella ginsenosidimutans</name>
    <dbReference type="NCBI Taxonomy" id="1763828"/>
    <lineage>
        <taxon>Bacteria</taxon>
        <taxon>Pseudomonadati</taxon>
        <taxon>Pseudomonadota</taxon>
        <taxon>Alphaproteobacteria</taxon>
        <taxon>Sphingomonadales</taxon>
        <taxon>Sphingomonadaceae</taxon>
        <taxon>Hankyongella</taxon>
    </lineage>
</organism>
<dbReference type="InterPro" id="IPR011604">
    <property type="entry name" value="PDDEXK-like_dom_sf"/>
</dbReference>
<dbReference type="Gene3D" id="3.90.320.10">
    <property type="match status" value="1"/>
</dbReference>
<feature type="region of interest" description="Disordered" evidence="1">
    <location>
        <begin position="1"/>
        <end position="64"/>
    </location>
</feature>
<dbReference type="Proteomes" id="UP000298714">
    <property type="component" value="Chromosome"/>
</dbReference>
<gene>
    <name evidence="3" type="ORF">E6W36_02340</name>
</gene>
<evidence type="ECO:0000256" key="1">
    <source>
        <dbReference type="SAM" id="MobiDB-lite"/>
    </source>
</evidence>
<dbReference type="EMBL" id="CP039704">
    <property type="protein sequence ID" value="QCI78861.1"/>
    <property type="molecule type" value="Genomic_DNA"/>
</dbReference>
<feature type="compositionally biased region" description="Low complexity" evidence="1">
    <location>
        <begin position="28"/>
        <end position="47"/>
    </location>
</feature>
<evidence type="ECO:0000313" key="3">
    <source>
        <dbReference type="EMBL" id="QCI78861.1"/>
    </source>
</evidence>
<keyword evidence="4" id="KW-1185">Reference proteome</keyword>
<evidence type="ECO:0000313" key="4">
    <source>
        <dbReference type="Proteomes" id="UP000298714"/>
    </source>
</evidence>
<dbReference type="InterPro" id="IPR038726">
    <property type="entry name" value="PDDEXK_AddAB-type"/>
</dbReference>
<sequence length="243" mass="26538">MILGGLNEGVWPQTIRPDPGSARHAPRTRPALRPAPHRPGGSRLCAGGRRRRRRAADPRRAQRRGATVPSRFWLRLAAAAGGALPTDDRLLALARALDQPERVTPAEPPLPCPPRAMRPQVISVTQVEKLATDPYAFYAAKILKLQELEPVDADPNPAQRGTAIHKAFELWLNNHPPALWIAQTLEALLQGNCAHSAQSRCIWRCSAHASSASPHSRQRRCAASRICGPRAASRRAGRPRSTA</sequence>
<accession>A0A4D7C1G1</accession>
<reference evidence="4" key="1">
    <citation type="submission" date="2019-04" db="EMBL/GenBank/DDBJ databases">
        <title>Complete genome sequence of Sphingomonas sp. W1-2-3.</title>
        <authorList>
            <person name="Im W.T."/>
        </authorList>
    </citation>
    <scope>NUCLEOTIDE SEQUENCE [LARGE SCALE GENOMIC DNA]</scope>
    <source>
        <strain evidence="4">W1-2-3</strain>
    </source>
</reference>